<keyword evidence="3" id="KW-1134">Transmembrane beta strand</keyword>
<dbReference type="Gene3D" id="2.40.160.60">
    <property type="entry name" value="Outer membrane protein transport protein (OMPP1/FadL/TodX)"/>
    <property type="match status" value="1"/>
</dbReference>
<dbReference type="RefSeq" id="WP_147075102.1">
    <property type="nucleotide sequence ID" value="NZ_AP021884.1"/>
</dbReference>
<evidence type="ECO:0000256" key="2">
    <source>
        <dbReference type="ARBA" id="ARBA00008163"/>
    </source>
</evidence>
<evidence type="ECO:0008006" key="11">
    <source>
        <dbReference type="Google" id="ProtNLM"/>
    </source>
</evidence>
<name>A0A512LCF9_9PROT</name>
<dbReference type="SUPFAM" id="SSF56935">
    <property type="entry name" value="Porins"/>
    <property type="match status" value="1"/>
</dbReference>
<evidence type="ECO:0000256" key="4">
    <source>
        <dbReference type="ARBA" id="ARBA00022692"/>
    </source>
</evidence>
<evidence type="ECO:0000313" key="10">
    <source>
        <dbReference type="Proteomes" id="UP000321337"/>
    </source>
</evidence>
<dbReference type="Proteomes" id="UP000321337">
    <property type="component" value="Unassembled WGS sequence"/>
</dbReference>
<comment type="subcellular location">
    <subcellularLocation>
        <location evidence="1">Cell outer membrane</location>
        <topology evidence="1">Multi-pass membrane protein</topology>
    </subcellularLocation>
</comment>
<reference evidence="9 10" key="1">
    <citation type="submission" date="2019-07" db="EMBL/GenBank/DDBJ databases">
        <title>Whole genome shotgun sequence of Thiobacillus plumbophilus NBRC 107929.</title>
        <authorList>
            <person name="Hosoyama A."/>
            <person name="Uohara A."/>
            <person name="Ohji S."/>
            <person name="Ichikawa N."/>
        </authorList>
    </citation>
    <scope>NUCLEOTIDE SEQUENCE [LARGE SCALE GENOMIC DNA]</scope>
    <source>
        <strain evidence="9 10">NBRC 107929</strain>
    </source>
</reference>
<proteinExistence type="inferred from homology"/>
<sequence length="398" mass="41703">MKKICAVVALVLGAASAANAANYGTDLNLTMLPASGGMAGVGIANPLEPAAAVFGNPATLANFNSGTSFSFGATFYRPQVRAQHNGGDTGTAWSADSKAGDYLVPAVAVTQPISQDTVLGLGLTAISGVGSDFRGTPGSLDPLAELVLFGANVGIAHRVNDNLDIGGAVTIGNGFFQAGLSSNTATRHAFGWRGALGANYHVGQTAAGVYYRSKLSIKYKDVVNYASNAFWDLTVEQPEEVGMGLSNSSLLDGKLLLAADVIWKNWEGAKFYQDIYKNQTVVALGAQLTQGKAKWRVGYSHVNSPIKGGVGSNVGEATSLAYNGTNIPLTPSLVRYLQATNAEVIWTDQVTLGLGYELTKNMQMDTHVGTALSRDETIGNTKVNAKTWQIGVGLTWKF</sequence>
<feature type="chain" id="PRO_5021927386" description="Aromatic hydrocarbon degradation protein" evidence="8">
    <location>
        <begin position="21"/>
        <end position="398"/>
    </location>
</feature>
<gene>
    <name evidence="9" type="ORF">TPL01_33110</name>
</gene>
<dbReference type="OrthoDB" id="247139at2"/>
<keyword evidence="10" id="KW-1185">Reference proteome</keyword>
<organism evidence="9 10">
    <name type="scientific">Sulfuriferula plumbiphila</name>
    <dbReference type="NCBI Taxonomy" id="171865"/>
    <lineage>
        <taxon>Bacteria</taxon>
        <taxon>Pseudomonadati</taxon>
        <taxon>Pseudomonadota</taxon>
        <taxon>Betaproteobacteria</taxon>
        <taxon>Nitrosomonadales</taxon>
        <taxon>Sulfuricellaceae</taxon>
        <taxon>Sulfuriferula</taxon>
    </lineage>
</organism>
<accession>A0A512LCF9</accession>
<evidence type="ECO:0000256" key="7">
    <source>
        <dbReference type="ARBA" id="ARBA00023237"/>
    </source>
</evidence>
<feature type="signal peptide" evidence="8">
    <location>
        <begin position="1"/>
        <end position="20"/>
    </location>
</feature>
<evidence type="ECO:0000313" key="9">
    <source>
        <dbReference type="EMBL" id="GEP32173.1"/>
    </source>
</evidence>
<evidence type="ECO:0000256" key="3">
    <source>
        <dbReference type="ARBA" id="ARBA00022452"/>
    </source>
</evidence>
<dbReference type="Pfam" id="PF03349">
    <property type="entry name" value="Toluene_X"/>
    <property type="match status" value="1"/>
</dbReference>
<dbReference type="EMBL" id="BKAD01000053">
    <property type="protein sequence ID" value="GEP32173.1"/>
    <property type="molecule type" value="Genomic_DNA"/>
</dbReference>
<comment type="similarity">
    <text evidence="2">Belongs to the OmpP1/FadL family.</text>
</comment>
<keyword evidence="7" id="KW-0998">Cell outer membrane</keyword>
<keyword evidence="5 8" id="KW-0732">Signal</keyword>
<dbReference type="GO" id="GO:0009279">
    <property type="term" value="C:cell outer membrane"/>
    <property type="evidence" value="ECO:0007669"/>
    <property type="project" value="UniProtKB-SubCell"/>
</dbReference>
<dbReference type="AlphaFoldDB" id="A0A512LCF9"/>
<dbReference type="InterPro" id="IPR005017">
    <property type="entry name" value="OMPP1/FadL/TodX"/>
</dbReference>
<comment type="caution">
    <text evidence="9">The sequence shown here is derived from an EMBL/GenBank/DDBJ whole genome shotgun (WGS) entry which is preliminary data.</text>
</comment>
<keyword evidence="4" id="KW-0812">Transmembrane</keyword>
<evidence type="ECO:0000256" key="5">
    <source>
        <dbReference type="ARBA" id="ARBA00022729"/>
    </source>
</evidence>
<evidence type="ECO:0000256" key="8">
    <source>
        <dbReference type="SAM" id="SignalP"/>
    </source>
</evidence>
<evidence type="ECO:0000256" key="6">
    <source>
        <dbReference type="ARBA" id="ARBA00023136"/>
    </source>
</evidence>
<evidence type="ECO:0000256" key="1">
    <source>
        <dbReference type="ARBA" id="ARBA00004571"/>
    </source>
</evidence>
<protein>
    <recommendedName>
        <fullName evidence="11">Aromatic hydrocarbon degradation protein</fullName>
    </recommendedName>
</protein>
<keyword evidence="6" id="KW-0472">Membrane</keyword>